<dbReference type="SUPFAM" id="SSF47413">
    <property type="entry name" value="lambda repressor-like DNA-binding domains"/>
    <property type="match status" value="1"/>
</dbReference>
<reference evidence="2 3" key="1">
    <citation type="submission" date="2019-07" db="EMBL/GenBank/DDBJ databases">
        <title>Draft genome for Aliikangiella sp. M105.</title>
        <authorList>
            <person name="Wang G."/>
        </authorList>
    </citation>
    <scope>NUCLEOTIDE SEQUENCE [LARGE SCALE GENOMIC DNA]</scope>
    <source>
        <strain evidence="2 3">M105</strain>
    </source>
</reference>
<dbReference type="InterPro" id="IPR001387">
    <property type="entry name" value="Cro/C1-type_HTH"/>
</dbReference>
<dbReference type="InterPro" id="IPR041413">
    <property type="entry name" value="MLTR_LBD"/>
</dbReference>
<evidence type="ECO:0000313" key="3">
    <source>
        <dbReference type="Proteomes" id="UP000315439"/>
    </source>
</evidence>
<dbReference type="Pfam" id="PF01381">
    <property type="entry name" value="HTH_3"/>
    <property type="match status" value="1"/>
</dbReference>
<dbReference type="OrthoDB" id="2959414at2"/>
<dbReference type="SMART" id="SM00530">
    <property type="entry name" value="HTH_XRE"/>
    <property type="match status" value="1"/>
</dbReference>
<dbReference type="PANTHER" id="PTHR35010:SF4">
    <property type="entry name" value="BLL5781 PROTEIN"/>
    <property type="match status" value="1"/>
</dbReference>
<dbReference type="Gene3D" id="1.10.260.40">
    <property type="entry name" value="lambda repressor-like DNA-binding domains"/>
    <property type="match status" value="1"/>
</dbReference>
<gene>
    <name evidence="2" type="ORF">FLL46_07645</name>
</gene>
<feature type="domain" description="HTH cro/C1-type" evidence="1">
    <location>
        <begin position="12"/>
        <end position="66"/>
    </location>
</feature>
<accession>A0A545UFY8</accession>
<dbReference type="PROSITE" id="PS50943">
    <property type="entry name" value="HTH_CROC1"/>
    <property type="match status" value="1"/>
</dbReference>
<dbReference type="PANTHER" id="PTHR35010">
    <property type="entry name" value="BLL4672 PROTEIN-RELATED"/>
    <property type="match status" value="1"/>
</dbReference>
<dbReference type="CDD" id="cd00093">
    <property type="entry name" value="HTH_XRE"/>
    <property type="match status" value="1"/>
</dbReference>
<proteinExistence type="predicted"/>
<dbReference type="GO" id="GO:0003677">
    <property type="term" value="F:DNA binding"/>
    <property type="evidence" value="ECO:0007669"/>
    <property type="project" value="InterPro"/>
</dbReference>
<protein>
    <submittedName>
        <fullName evidence="2">Helix-turn-helix transcriptional regulator</fullName>
    </submittedName>
</protein>
<dbReference type="Gene3D" id="3.30.450.180">
    <property type="match status" value="1"/>
</dbReference>
<comment type="caution">
    <text evidence="2">The sequence shown here is derived from an EMBL/GenBank/DDBJ whole genome shotgun (WGS) entry which is preliminary data.</text>
</comment>
<dbReference type="InterPro" id="IPR010982">
    <property type="entry name" value="Lambda_DNA-bd_dom_sf"/>
</dbReference>
<evidence type="ECO:0000259" key="1">
    <source>
        <dbReference type="PROSITE" id="PS50943"/>
    </source>
</evidence>
<dbReference type="AlphaFoldDB" id="A0A545UFY8"/>
<sequence length="262" mass="30875">MESHMSHFGELIKDWRKNRGFSQMELAFESNISSKHISFLETGRSQPSREMIIRLSNSLNIPLNERNILFSAAGFAEAYQRSDINQPEMKAVRDALSIMLNNHLPYPAVVFDWDWNIMMENQSYQQITQFLREQQPDFPDTTNILEILFDYNGARPFIENWDEVASFILQRLHREKIMFQDRRSDRLEKLLEYPDIPKSWQTISFVEQSRPMVNVIINLGQLKLNLFSTLATFGTAIDITMEELMIEQYFPLDEVTKNFFLS</sequence>
<dbReference type="Proteomes" id="UP000315439">
    <property type="component" value="Unassembled WGS sequence"/>
</dbReference>
<keyword evidence="3" id="KW-1185">Reference proteome</keyword>
<dbReference type="EMBL" id="VIKS01000004">
    <property type="protein sequence ID" value="TQV88387.1"/>
    <property type="molecule type" value="Genomic_DNA"/>
</dbReference>
<evidence type="ECO:0000313" key="2">
    <source>
        <dbReference type="EMBL" id="TQV88387.1"/>
    </source>
</evidence>
<name>A0A545UFY8_9GAMM</name>
<organism evidence="2 3">
    <name type="scientific">Aliikangiella coralliicola</name>
    <dbReference type="NCBI Taxonomy" id="2592383"/>
    <lineage>
        <taxon>Bacteria</taxon>
        <taxon>Pseudomonadati</taxon>
        <taxon>Pseudomonadota</taxon>
        <taxon>Gammaproteobacteria</taxon>
        <taxon>Oceanospirillales</taxon>
        <taxon>Pleioneaceae</taxon>
        <taxon>Aliikangiella</taxon>
    </lineage>
</organism>
<dbReference type="Pfam" id="PF17765">
    <property type="entry name" value="MLTR_LBD"/>
    <property type="match status" value="1"/>
</dbReference>